<feature type="domain" description="HTH luxR-type" evidence="4">
    <location>
        <begin position="342"/>
        <end position="407"/>
    </location>
</feature>
<dbReference type="GO" id="GO:0006355">
    <property type="term" value="P:regulation of DNA-templated transcription"/>
    <property type="evidence" value="ECO:0007669"/>
    <property type="project" value="InterPro"/>
</dbReference>
<keyword evidence="3" id="KW-0804">Transcription</keyword>
<feature type="domain" description="HTH luxR-type" evidence="4">
    <location>
        <begin position="133"/>
        <end position="198"/>
    </location>
</feature>
<keyword evidence="2 5" id="KW-0238">DNA-binding</keyword>
<dbReference type="PROSITE" id="PS50043">
    <property type="entry name" value="HTH_LUXR_2"/>
    <property type="match status" value="2"/>
</dbReference>
<comment type="caution">
    <text evidence="5">The sequence shown here is derived from an EMBL/GenBank/DDBJ whole genome shotgun (WGS) entry which is preliminary data.</text>
</comment>
<organism evidence="5 6">
    <name type="scientific">Kutzneria buriramensis</name>
    <dbReference type="NCBI Taxonomy" id="1045776"/>
    <lineage>
        <taxon>Bacteria</taxon>
        <taxon>Bacillati</taxon>
        <taxon>Actinomycetota</taxon>
        <taxon>Actinomycetes</taxon>
        <taxon>Pseudonocardiales</taxon>
        <taxon>Pseudonocardiaceae</taxon>
        <taxon>Kutzneria</taxon>
    </lineage>
</organism>
<dbReference type="SUPFAM" id="SSF46894">
    <property type="entry name" value="C-terminal effector domain of the bipartite response regulators"/>
    <property type="match status" value="2"/>
</dbReference>
<dbReference type="PANTHER" id="PTHR44688">
    <property type="entry name" value="DNA-BINDING TRANSCRIPTIONAL ACTIVATOR DEVR_DOSR"/>
    <property type="match status" value="1"/>
</dbReference>
<dbReference type="AlphaFoldDB" id="A0A3E0GV97"/>
<evidence type="ECO:0000313" key="6">
    <source>
        <dbReference type="Proteomes" id="UP000256269"/>
    </source>
</evidence>
<dbReference type="GO" id="GO:0003677">
    <property type="term" value="F:DNA binding"/>
    <property type="evidence" value="ECO:0007669"/>
    <property type="project" value="UniProtKB-KW"/>
</dbReference>
<dbReference type="Pfam" id="PF00196">
    <property type="entry name" value="GerE"/>
    <property type="match status" value="2"/>
</dbReference>
<gene>
    <name evidence="5" type="ORF">BCF44_13059</name>
</gene>
<dbReference type="Gene3D" id="3.40.50.2300">
    <property type="match status" value="1"/>
</dbReference>
<evidence type="ECO:0000259" key="4">
    <source>
        <dbReference type="PROSITE" id="PS50043"/>
    </source>
</evidence>
<evidence type="ECO:0000256" key="3">
    <source>
        <dbReference type="ARBA" id="ARBA00023163"/>
    </source>
</evidence>
<dbReference type="PANTHER" id="PTHR44688:SF16">
    <property type="entry name" value="DNA-BINDING TRANSCRIPTIONAL ACTIVATOR DEVR_DOSR"/>
    <property type="match status" value="1"/>
</dbReference>
<keyword evidence="1" id="KW-0805">Transcription regulation</keyword>
<dbReference type="Gene3D" id="1.10.10.10">
    <property type="entry name" value="Winged helix-like DNA-binding domain superfamily/Winged helix DNA-binding domain"/>
    <property type="match status" value="1"/>
</dbReference>
<proteinExistence type="predicted"/>
<accession>A0A3E0GV97</accession>
<reference evidence="5 6" key="1">
    <citation type="submission" date="2018-08" db="EMBL/GenBank/DDBJ databases">
        <title>Genomic Encyclopedia of Archaeal and Bacterial Type Strains, Phase II (KMG-II): from individual species to whole genera.</title>
        <authorList>
            <person name="Goeker M."/>
        </authorList>
    </citation>
    <scope>NUCLEOTIDE SEQUENCE [LARGE SCALE GENOMIC DNA]</scope>
    <source>
        <strain evidence="5 6">DSM 45791</strain>
    </source>
</reference>
<dbReference type="EMBL" id="QUNO01000030">
    <property type="protein sequence ID" value="REH27088.1"/>
    <property type="molecule type" value="Genomic_DNA"/>
</dbReference>
<dbReference type="SMART" id="SM00421">
    <property type="entry name" value="HTH_LUXR"/>
    <property type="match status" value="2"/>
</dbReference>
<dbReference type="PRINTS" id="PR00038">
    <property type="entry name" value="HTHLUXR"/>
</dbReference>
<keyword evidence="6" id="KW-1185">Reference proteome</keyword>
<dbReference type="Proteomes" id="UP000256269">
    <property type="component" value="Unassembled WGS sequence"/>
</dbReference>
<name>A0A3E0GV97_9PSEU</name>
<evidence type="ECO:0000256" key="1">
    <source>
        <dbReference type="ARBA" id="ARBA00023015"/>
    </source>
</evidence>
<protein>
    <submittedName>
        <fullName evidence="5">DNA-binding NarL/FixJ family response regulator</fullName>
    </submittedName>
</protein>
<dbReference type="SUPFAM" id="SSF52172">
    <property type="entry name" value="CheY-like"/>
    <property type="match status" value="1"/>
</dbReference>
<dbReference type="OrthoDB" id="3505224at2"/>
<sequence length="420" mass="45615">MLAHPQVNVVLQHQNRLVRELMATHLTREPGISLAGTVASAPELVQLCHLCRPEVAVFEADTPRWSNERLVSLLLEPGRRLRMVGVHEVLPAAYVIRAYEAGISALVSYARGLEALVAAIKVPSAAVEITRLDKGTRQALTTRELEVLYLISAGYAPRQVAYELGISLHTVEHHKQRIFAKLDVHNQAHAAASANRLGLMASVIELPRQDRGGRRDLVRVCVTARTDGCLVADRVRRILDEHEIPVVGEDEPGAAKVLIDPEPEDWQAVVVSRSVPVIVATRQLPQQHALEALSAGVAVLPAARVDGLIVPAVRAASEGYLMVDAAHSRTMLGSGRGADRTWWRWQLSLTRREQEIIASIGRGHSAKQTARLLGISVRTVENLQSSLFRKLGVHSKAAALAAAQDLGLLEDSDGVGGTQI</sequence>
<dbReference type="InterPro" id="IPR036388">
    <property type="entry name" value="WH-like_DNA-bd_sf"/>
</dbReference>
<dbReference type="CDD" id="cd06170">
    <property type="entry name" value="LuxR_C_like"/>
    <property type="match status" value="2"/>
</dbReference>
<dbReference type="InterPro" id="IPR011006">
    <property type="entry name" value="CheY-like_superfamily"/>
</dbReference>
<dbReference type="InterPro" id="IPR000792">
    <property type="entry name" value="Tscrpt_reg_LuxR_C"/>
</dbReference>
<evidence type="ECO:0000313" key="5">
    <source>
        <dbReference type="EMBL" id="REH27088.1"/>
    </source>
</evidence>
<evidence type="ECO:0000256" key="2">
    <source>
        <dbReference type="ARBA" id="ARBA00023125"/>
    </source>
</evidence>
<dbReference type="InterPro" id="IPR016032">
    <property type="entry name" value="Sig_transdc_resp-reg_C-effctor"/>
</dbReference>